<proteinExistence type="predicted"/>
<comment type="caution">
    <text evidence="1">The sequence shown here is derived from an EMBL/GenBank/DDBJ whole genome shotgun (WGS) entry which is preliminary data.</text>
</comment>
<gene>
    <name evidence="1" type="ORF">SDC9_158490</name>
</gene>
<sequence>MHDTPFEKCPFHRVGTFTVHIPDIFLFELLGIIKEEFEHHVVHMVDFSVEVDSSLEVMA</sequence>
<dbReference type="EMBL" id="VSSQ01057390">
    <property type="protein sequence ID" value="MPN11189.1"/>
    <property type="molecule type" value="Genomic_DNA"/>
</dbReference>
<dbReference type="AlphaFoldDB" id="A0A645FCU8"/>
<reference evidence="1" key="1">
    <citation type="submission" date="2019-08" db="EMBL/GenBank/DDBJ databases">
        <authorList>
            <person name="Kucharzyk K."/>
            <person name="Murdoch R.W."/>
            <person name="Higgins S."/>
            <person name="Loffler F."/>
        </authorList>
    </citation>
    <scope>NUCLEOTIDE SEQUENCE</scope>
</reference>
<accession>A0A645FCU8</accession>
<evidence type="ECO:0000313" key="1">
    <source>
        <dbReference type="EMBL" id="MPN11189.1"/>
    </source>
</evidence>
<organism evidence="1">
    <name type="scientific">bioreactor metagenome</name>
    <dbReference type="NCBI Taxonomy" id="1076179"/>
    <lineage>
        <taxon>unclassified sequences</taxon>
        <taxon>metagenomes</taxon>
        <taxon>ecological metagenomes</taxon>
    </lineage>
</organism>
<name>A0A645FCU8_9ZZZZ</name>
<protein>
    <submittedName>
        <fullName evidence="1">Uncharacterized protein</fullName>
    </submittedName>
</protein>